<feature type="transmembrane region" description="Helical" evidence="1">
    <location>
        <begin position="178"/>
        <end position="199"/>
    </location>
</feature>
<gene>
    <name evidence="2" type="ORF">E2C01_019547</name>
</gene>
<protein>
    <submittedName>
        <fullName evidence="2">Uncharacterized protein</fullName>
    </submittedName>
</protein>
<dbReference type="Proteomes" id="UP000324222">
    <property type="component" value="Unassembled WGS sequence"/>
</dbReference>
<keyword evidence="3" id="KW-1185">Reference proteome</keyword>
<name>A0A5B7DZ97_PORTR</name>
<sequence length="201" mass="23038">MKRFRIPGMRKESHQSAARESIAQLFQTDAPHWLKVSHGDEARNINVKEDTQHAHMSRLHLSSTVFICISSKYSHHNWHLLKEQGSAYICHSLPSIKPGLFTFATPTQLQSSSHLSLSTQSKHDHHLFPSLIIHSSFSTTCIISFLSLAHFTHIRIKTSTTSYPCSEIKTAFSLNHSLFHLILPFIQIHYCILLFHFLIPF</sequence>
<reference evidence="2 3" key="1">
    <citation type="submission" date="2019-05" db="EMBL/GenBank/DDBJ databases">
        <title>Another draft genome of Portunus trituberculatus and its Hox gene families provides insights of decapod evolution.</title>
        <authorList>
            <person name="Jeong J.-H."/>
            <person name="Song I."/>
            <person name="Kim S."/>
            <person name="Choi T."/>
            <person name="Kim D."/>
            <person name="Ryu S."/>
            <person name="Kim W."/>
        </authorList>
    </citation>
    <scope>NUCLEOTIDE SEQUENCE [LARGE SCALE GENOMIC DNA]</scope>
    <source>
        <tissue evidence="2">Muscle</tissue>
    </source>
</reference>
<keyword evidence="1" id="KW-0472">Membrane</keyword>
<dbReference type="AlphaFoldDB" id="A0A5B7DZ97"/>
<accession>A0A5B7DZ97</accession>
<keyword evidence="1" id="KW-1133">Transmembrane helix</keyword>
<organism evidence="2 3">
    <name type="scientific">Portunus trituberculatus</name>
    <name type="common">Swimming crab</name>
    <name type="synonym">Neptunus trituberculatus</name>
    <dbReference type="NCBI Taxonomy" id="210409"/>
    <lineage>
        <taxon>Eukaryota</taxon>
        <taxon>Metazoa</taxon>
        <taxon>Ecdysozoa</taxon>
        <taxon>Arthropoda</taxon>
        <taxon>Crustacea</taxon>
        <taxon>Multicrustacea</taxon>
        <taxon>Malacostraca</taxon>
        <taxon>Eumalacostraca</taxon>
        <taxon>Eucarida</taxon>
        <taxon>Decapoda</taxon>
        <taxon>Pleocyemata</taxon>
        <taxon>Brachyura</taxon>
        <taxon>Eubrachyura</taxon>
        <taxon>Portunoidea</taxon>
        <taxon>Portunidae</taxon>
        <taxon>Portuninae</taxon>
        <taxon>Portunus</taxon>
    </lineage>
</organism>
<dbReference type="EMBL" id="VSRR010001595">
    <property type="protein sequence ID" value="MPC26407.1"/>
    <property type="molecule type" value="Genomic_DNA"/>
</dbReference>
<evidence type="ECO:0000313" key="3">
    <source>
        <dbReference type="Proteomes" id="UP000324222"/>
    </source>
</evidence>
<evidence type="ECO:0000256" key="1">
    <source>
        <dbReference type="SAM" id="Phobius"/>
    </source>
</evidence>
<keyword evidence="1" id="KW-0812">Transmembrane</keyword>
<proteinExistence type="predicted"/>
<evidence type="ECO:0000313" key="2">
    <source>
        <dbReference type="EMBL" id="MPC26407.1"/>
    </source>
</evidence>
<comment type="caution">
    <text evidence="2">The sequence shown here is derived from an EMBL/GenBank/DDBJ whole genome shotgun (WGS) entry which is preliminary data.</text>
</comment>